<dbReference type="InterPro" id="IPR029063">
    <property type="entry name" value="SAM-dependent_MTases_sf"/>
</dbReference>
<dbReference type="FunFam" id="3.40.50.150:FF:000958">
    <property type="entry name" value="Uncharacterized protein"/>
    <property type="match status" value="1"/>
</dbReference>
<dbReference type="GeneTree" id="ENSGT00390000011708"/>
<dbReference type="Gene3D" id="3.40.50.150">
    <property type="entry name" value="Vaccinia Virus protein VP39"/>
    <property type="match status" value="1"/>
</dbReference>
<keyword evidence="4" id="KW-0949">S-adenosyl-L-methionine</keyword>
<protein>
    <submittedName>
        <fullName evidence="5">Nicotinamide N-methyltransferase</fullName>
    </submittedName>
</protein>
<evidence type="ECO:0000256" key="1">
    <source>
        <dbReference type="ARBA" id="ARBA00007996"/>
    </source>
</evidence>
<accession>A0A803K1P8</accession>
<evidence type="ECO:0000256" key="4">
    <source>
        <dbReference type="ARBA" id="ARBA00022691"/>
    </source>
</evidence>
<evidence type="ECO:0000256" key="2">
    <source>
        <dbReference type="ARBA" id="ARBA00022603"/>
    </source>
</evidence>
<dbReference type="PROSITE" id="PS51681">
    <property type="entry name" value="SAM_MT_NNMT_PNMT_TEMT"/>
    <property type="match status" value="1"/>
</dbReference>
<dbReference type="PANTHER" id="PTHR10867">
    <property type="entry name" value="NNMT/PNMT/TEMT FAMILY MEMBER"/>
    <property type="match status" value="1"/>
</dbReference>
<sequence>MLSASEPRDEGLKQCKMAPTNHSALLCFLEQDSLFLEQAVKYPLRTLYTEFASGYIKGESLIDVSIGPLIFPLFPVFEPFREIIVLKFNDDCIKELDKWRTSDPGACDWSHAVEFMAELEGNSAVWTHKEEQLKGRIKHLLKCDVSAENLVDERTVPKADCLLTAWILETISQDETSYCNNFKKMSALLKLGGHLVLIGDIQGSFFIVGGHKYHILPIGEEFLRKTLEDEGYSIVFYSAVGRNAEKQTTNYEKIVCIIARKVRER</sequence>
<evidence type="ECO:0000256" key="3">
    <source>
        <dbReference type="ARBA" id="ARBA00022679"/>
    </source>
</evidence>
<reference evidence="5" key="2">
    <citation type="submission" date="2021-03" db="UniProtKB">
        <authorList>
            <consortium name="Ensembl"/>
        </authorList>
    </citation>
    <scope>IDENTIFICATION</scope>
</reference>
<dbReference type="InParanoid" id="A0A803K1P8"/>
<organism evidence="5">
    <name type="scientific">Xenopus tropicalis</name>
    <name type="common">Western clawed frog</name>
    <name type="synonym">Silurana tropicalis</name>
    <dbReference type="NCBI Taxonomy" id="8364"/>
    <lineage>
        <taxon>Eukaryota</taxon>
        <taxon>Metazoa</taxon>
        <taxon>Chordata</taxon>
        <taxon>Craniata</taxon>
        <taxon>Vertebrata</taxon>
        <taxon>Euteleostomi</taxon>
        <taxon>Amphibia</taxon>
        <taxon>Batrachia</taxon>
        <taxon>Anura</taxon>
        <taxon>Pipoidea</taxon>
        <taxon>Pipidae</taxon>
        <taxon>Xenopodinae</taxon>
        <taxon>Xenopus</taxon>
        <taxon>Silurana</taxon>
    </lineage>
</organism>
<dbReference type="AlphaFoldDB" id="A0A803K1P8"/>
<dbReference type="InterPro" id="IPR000940">
    <property type="entry name" value="NNMT_TEMT_trans"/>
</dbReference>
<dbReference type="GO" id="GO:0032259">
    <property type="term" value="P:methylation"/>
    <property type="evidence" value="ECO:0007669"/>
    <property type="project" value="UniProtKB-KW"/>
</dbReference>
<evidence type="ECO:0000313" key="5">
    <source>
        <dbReference type="Ensembl" id="ENSXETP00000114229"/>
    </source>
</evidence>
<dbReference type="Ensembl" id="ENSXETT00000111285">
    <property type="protein sequence ID" value="ENSXETP00000114229"/>
    <property type="gene ID" value="ENSXETG00000043046"/>
</dbReference>
<dbReference type="Pfam" id="PF01234">
    <property type="entry name" value="NNMT_PNMT_TEMT"/>
    <property type="match status" value="1"/>
</dbReference>
<keyword evidence="3" id="KW-0808">Transferase</keyword>
<comment type="similarity">
    <text evidence="1">Belongs to the class I-like SAM-binding methyltransferase superfamily. NNMT/PNMT/TEMT family.</text>
</comment>
<dbReference type="PANTHER" id="PTHR10867:SF44">
    <property type="entry name" value="NICOTINAMIDE N-METHYLTRANSFERASE ISOFORM X2"/>
    <property type="match status" value="1"/>
</dbReference>
<name>A0A803K1P8_XENTR</name>
<dbReference type="GO" id="GO:0008168">
    <property type="term" value="F:methyltransferase activity"/>
    <property type="evidence" value="ECO:0007669"/>
    <property type="project" value="UniProtKB-KW"/>
</dbReference>
<keyword evidence="2" id="KW-0489">Methyltransferase</keyword>
<reference evidence="5" key="1">
    <citation type="journal article" date="2010" name="Science">
        <title>The genome of the Western clawed frog Xenopus tropicalis.</title>
        <authorList>
            <person name="Hellsten U."/>
            <person name="Harland R.M."/>
            <person name="Gilchrist M.J."/>
            <person name="Hendrix D."/>
            <person name="Jurka J."/>
            <person name="Kapitonov V."/>
            <person name="Ovcharenko I."/>
            <person name="Putnam N.H."/>
            <person name="Shu S."/>
            <person name="Taher L."/>
            <person name="Blitz I.L."/>
            <person name="Blumberg B."/>
            <person name="Dichmann D.S."/>
            <person name="Dubchak I."/>
            <person name="Amaya E."/>
            <person name="Detter J.C."/>
            <person name="Fletcher R."/>
            <person name="Gerhard D.S."/>
            <person name="Goodstein D."/>
            <person name="Graves T."/>
            <person name="Grigoriev I.V."/>
            <person name="Grimwood J."/>
            <person name="Kawashima T."/>
            <person name="Lindquist E."/>
            <person name="Lucas S.M."/>
            <person name="Mead P.E."/>
            <person name="Mitros T."/>
            <person name="Ogino H."/>
            <person name="Ohta Y."/>
            <person name="Poliakov A.V."/>
            <person name="Pollet N."/>
            <person name="Robert J."/>
            <person name="Salamov A."/>
            <person name="Sater A.K."/>
            <person name="Schmutz J."/>
            <person name="Terry A."/>
            <person name="Vize P.D."/>
            <person name="Warren W.C."/>
            <person name="Wells D."/>
            <person name="Wills A."/>
            <person name="Wilson R.K."/>
            <person name="Zimmerman L.B."/>
            <person name="Zorn A.M."/>
            <person name="Grainger R."/>
            <person name="Grammer T."/>
            <person name="Khokha M.K."/>
            <person name="Richardson P.M."/>
            <person name="Rokhsar D.S."/>
        </authorList>
    </citation>
    <scope>NUCLEOTIDE SEQUENCE [LARGE SCALE GENOMIC DNA]</scope>
    <source>
        <strain evidence="5">Nigerian</strain>
    </source>
</reference>
<proteinExistence type="inferred from homology"/>
<dbReference type="SUPFAM" id="SSF53335">
    <property type="entry name" value="S-adenosyl-L-methionine-dependent methyltransferases"/>
    <property type="match status" value="1"/>
</dbReference>
<gene>
    <name evidence="5" type="primary">LOC108645664</name>
</gene>